<sequence length="160" mass="18528">MKSRKGALALALLLGLAVPEVASADHGRGTHSFQPRHEAFKYRHDRFGSRDDFARHRGHSFSRSHDTFRRDRRSLHAHHSHSRLGLSIGVPLYWNWPPPYYAYPPVVTMPSPPPVYIERGYDEAARAEGYWYYCYSPEGYYPYVRQCPGGWERVSPTPPR</sequence>
<name>A0ABX1NX61_9RHOO</name>
<reference evidence="2 3" key="1">
    <citation type="submission" date="2019-12" db="EMBL/GenBank/DDBJ databases">
        <title>Comparative genomics gives insights into the taxonomy of the Azoarcus-Aromatoleum group and reveals separate origins of nif in the plant-associated Azoarcus and non-plant-associated Aromatoleum sub-groups.</title>
        <authorList>
            <person name="Lafos M."/>
            <person name="Maluk M."/>
            <person name="Batista M."/>
            <person name="Junghare M."/>
            <person name="Carmona M."/>
            <person name="Faoro H."/>
            <person name="Cruz L.M."/>
            <person name="Battistoni F."/>
            <person name="De Souza E."/>
            <person name="Pedrosa F."/>
            <person name="Chen W.-M."/>
            <person name="Poole P.S."/>
            <person name="Dixon R.A."/>
            <person name="James E.K."/>
        </authorList>
    </citation>
    <scope>NUCLEOTIDE SEQUENCE [LARGE SCALE GENOMIC DNA]</scope>
    <source>
        <strain evidence="2 3">PbN1</strain>
    </source>
</reference>
<evidence type="ECO:0000313" key="2">
    <source>
        <dbReference type="EMBL" id="NMG16599.1"/>
    </source>
</evidence>
<dbReference type="EMBL" id="WTVP01000041">
    <property type="protein sequence ID" value="NMG16599.1"/>
    <property type="molecule type" value="Genomic_DNA"/>
</dbReference>
<feature type="chain" id="PRO_5046993846" evidence="1">
    <location>
        <begin position="25"/>
        <end position="160"/>
    </location>
</feature>
<evidence type="ECO:0000256" key="1">
    <source>
        <dbReference type="SAM" id="SignalP"/>
    </source>
</evidence>
<comment type="caution">
    <text evidence="2">The sequence shown here is derived from an EMBL/GenBank/DDBJ whole genome shotgun (WGS) entry which is preliminary data.</text>
</comment>
<dbReference type="Proteomes" id="UP000633943">
    <property type="component" value="Unassembled WGS sequence"/>
</dbReference>
<feature type="signal peptide" evidence="1">
    <location>
        <begin position="1"/>
        <end position="24"/>
    </location>
</feature>
<dbReference type="RefSeq" id="WP_169203169.1">
    <property type="nucleotide sequence ID" value="NZ_CP059467.1"/>
</dbReference>
<organism evidence="2 3">
    <name type="scientific">Aromatoleum bremense</name>
    <dbReference type="NCBI Taxonomy" id="76115"/>
    <lineage>
        <taxon>Bacteria</taxon>
        <taxon>Pseudomonadati</taxon>
        <taxon>Pseudomonadota</taxon>
        <taxon>Betaproteobacteria</taxon>
        <taxon>Rhodocyclales</taxon>
        <taxon>Rhodocyclaceae</taxon>
        <taxon>Aromatoleum</taxon>
    </lineage>
</organism>
<gene>
    <name evidence="2" type="ORF">GPA24_13795</name>
</gene>
<protein>
    <submittedName>
        <fullName evidence="2">Uncharacterized protein</fullName>
    </submittedName>
</protein>
<proteinExistence type="predicted"/>
<keyword evidence="3" id="KW-1185">Reference proteome</keyword>
<accession>A0ABX1NX61</accession>
<keyword evidence="1" id="KW-0732">Signal</keyword>
<evidence type="ECO:0000313" key="3">
    <source>
        <dbReference type="Proteomes" id="UP000633943"/>
    </source>
</evidence>